<dbReference type="Proteomes" id="UP001177597">
    <property type="component" value="Chromosome"/>
</dbReference>
<accession>A0AA95GGL9</accession>
<evidence type="ECO:0000313" key="1">
    <source>
        <dbReference type="EMBL" id="WGL95963.1"/>
    </source>
</evidence>
<dbReference type="RefSeq" id="WP_280629668.1">
    <property type="nucleotide sequence ID" value="NZ_CP123498.1"/>
</dbReference>
<proteinExistence type="predicted"/>
<evidence type="ECO:0000313" key="3">
    <source>
        <dbReference type="Proteomes" id="UP001177597"/>
    </source>
</evidence>
<dbReference type="AlphaFoldDB" id="A0AA95GGL9"/>
<protein>
    <submittedName>
        <fullName evidence="1">Uncharacterized protein</fullName>
    </submittedName>
</protein>
<evidence type="ECO:0000313" key="2">
    <source>
        <dbReference type="EMBL" id="WGL96701.1"/>
    </source>
</evidence>
<sequence>MKESINDKYIYYLCFKSELAEKHGVDLLHVMNEMDSNIASSISLAISILGNYSCMLEINKNEKENE</sequence>
<reference evidence="1" key="1">
    <citation type="submission" date="2023-04" db="EMBL/GenBank/DDBJ databases">
        <title>Genome dynamics across the evolutionary transition to endosymbiosis.</title>
        <authorList>
            <person name="Siozios S."/>
            <person name="Nadal-Jimenez P."/>
            <person name="Azagi T."/>
            <person name="Sprong H."/>
            <person name="Frost C.L."/>
            <person name="Parratt S.R."/>
            <person name="Taylor G."/>
            <person name="Brettell L."/>
            <person name="Lew K.C."/>
            <person name="Croft L."/>
            <person name="King K.C."/>
            <person name="Brockhurst M.A."/>
            <person name="Hypsa V."/>
            <person name="Novakova E."/>
            <person name="Darby A.C."/>
            <person name="Hurst G.D.D."/>
        </authorList>
    </citation>
    <scope>NUCLEOTIDE SEQUENCE</scope>
    <source>
        <strain evidence="1">AIh</strain>
    </source>
</reference>
<organism evidence="1 3">
    <name type="scientific">Arsenophonus nasoniae</name>
    <name type="common">son-killer infecting Nasonia vitripennis</name>
    <dbReference type="NCBI Taxonomy" id="638"/>
    <lineage>
        <taxon>Bacteria</taxon>
        <taxon>Pseudomonadati</taxon>
        <taxon>Pseudomonadota</taxon>
        <taxon>Gammaproteobacteria</taxon>
        <taxon>Enterobacterales</taxon>
        <taxon>Morganellaceae</taxon>
        <taxon>Arsenophonus</taxon>
    </lineage>
</organism>
<dbReference type="EMBL" id="CP123498">
    <property type="protein sequence ID" value="WGL96701.1"/>
    <property type="molecule type" value="Genomic_DNA"/>
</dbReference>
<dbReference type="EMBL" id="CP123498">
    <property type="protein sequence ID" value="WGL95963.1"/>
    <property type="molecule type" value="Genomic_DNA"/>
</dbReference>
<gene>
    <name evidence="1" type="ORF">QE207_05095</name>
    <name evidence="2" type="ORF">QE207_09300</name>
</gene>
<name>A0AA95GGL9_9GAMM</name>